<protein>
    <submittedName>
        <fullName evidence="3">Uncharacterized protein</fullName>
    </submittedName>
</protein>
<evidence type="ECO:0000313" key="4">
    <source>
        <dbReference type="Proteomes" id="UP001217918"/>
    </source>
</evidence>
<evidence type="ECO:0000256" key="1">
    <source>
        <dbReference type="SAM" id="MobiDB-lite"/>
    </source>
</evidence>
<evidence type="ECO:0000256" key="2">
    <source>
        <dbReference type="SAM" id="Phobius"/>
    </source>
</evidence>
<keyword evidence="2" id="KW-1133">Transmembrane helix</keyword>
<dbReference type="EMBL" id="JAQQPM010000003">
    <property type="protein sequence ID" value="KAK2069909.1"/>
    <property type="molecule type" value="Genomic_DNA"/>
</dbReference>
<sequence length="671" mass="75367">MAYTVSTIDPSSPLDDLPSGGSCHMWMVVATVIEDDDLTFGGKPLSAWYEEDRRQSMGSDEGDADADAHEEARRGRQRERPRREPSVRHHQYVKGGAKDGKQAPPGRGPPVALLPLEYLQERSQGPTGLIVVLPLMSNRWTFCTNFLFSRRKMTGFFSTPQCRRRLLAFVGLLVFFSFVVVSLLSRTEAGHNVHVVYQAVRDNVLPHPTATVHSPIYKPTPTWTPPPIRDNFPLLQAGPKAKPPAIPAWNIPKKNLHKDYNLTIAPPLLIGFTRSWPLLLQAVVSYLTAGWPANQIYVVENTGVHDSNALGQLSMQNPFFLNHTVLKSQLGVNIVQTPVLLSFAQLQNYYVHLSHEHDWPFYFWSHMDVLALSFEDGGGDMTPQYDQPGYKSLYELACEAASDFLPPVDDAKAVKKLSASLPQRLGARFFAYDHLALVNPRAYRDVGGWDTLIPYYMTDCDMHSRLAMRNWTIDSSKRVGIVTDVSVALKDLAALYRVPGVVPEFFDPNPPPPADDDIRKTMARAHDGLTGYTRSATNRGKDSLVPSFQLNEPSARVAVYRPDVGLVRRSAALEKEAEYPLEAWRALVRTADSTFHYKHGGRERNTWQLGQRGGQGEPFYYDAMGLAAGLDIVTEAGREVFRHKWGHRDCNLIEGTSLQYGDQWRVEKDWE</sequence>
<comment type="caution">
    <text evidence="3">The sequence shown here is derived from an EMBL/GenBank/DDBJ whole genome shotgun (WGS) entry which is preliminary data.</text>
</comment>
<dbReference type="AlphaFoldDB" id="A0AAD9I3D5"/>
<feature type="transmembrane region" description="Helical" evidence="2">
    <location>
        <begin position="166"/>
        <end position="184"/>
    </location>
</feature>
<organism evidence="3 4">
    <name type="scientific">Phyllachora maydis</name>
    <dbReference type="NCBI Taxonomy" id="1825666"/>
    <lineage>
        <taxon>Eukaryota</taxon>
        <taxon>Fungi</taxon>
        <taxon>Dikarya</taxon>
        <taxon>Ascomycota</taxon>
        <taxon>Pezizomycotina</taxon>
        <taxon>Sordariomycetes</taxon>
        <taxon>Sordariomycetidae</taxon>
        <taxon>Phyllachorales</taxon>
        <taxon>Phyllachoraceae</taxon>
        <taxon>Phyllachora</taxon>
    </lineage>
</organism>
<keyword evidence="2" id="KW-0472">Membrane</keyword>
<accession>A0AAD9I3D5</accession>
<gene>
    <name evidence="3" type="ORF">P8C59_004452</name>
</gene>
<evidence type="ECO:0000313" key="3">
    <source>
        <dbReference type="EMBL" id="KAK2069909.1"/>
    </source>
</evidence>
<reference evidence="3" key="1">
    <citation type="journal article" date="2023" name="Mol. Plant Microbe Interact.">
        <title>Elucidating the Obligate Nature and Biological Capacity of an Invasive Fungal Corn Pathogen.</title>
        <authorList>
            <person name="MacCready J.S."/>
            <person name="Roggenkamp E.M."/>
            <person name="Gdanetz K."/>
            <person name="Chilvers M.I."/>
        </authorList>
    </citation>
    <scope>NUCLEOTIDE SEQUENCE</scope>
    <source>
        <strain evidence="3">PM02</strain>
    </source>
</reference>
<dbReference type="Proteomes" id="UP001217918">
    <property type="component" value="Unassembled WGS sequence"/>
</dbReference>
<name>A0AAD9I3D5_9PEZI</name>
<keyword evidence="4" id="KW-1185">Reference proteome</keyword>
<keyword evidence="2" id="KW-0812">Transmembrane</keyword>
<proteinExistence type="predicted"/>
<feature type="region of interest" description="Disordered" evidence="1">
    <location>
        <begin position="52"/>
        <end position="109"/>
    </location>
</feature>